<name>A0ABS7E316_9GAMM</name>
<accession>A0ABS7E316</accession>
<evidence type="ECO:0000313" key="2">
    <source>
        <dbReference type="Proteomes" id="UP001195963"/>
    </source>
</evidence>
<comment type="caution">
    <text evidence="1">The sequence shown here is derived from an EMBL/GenBank/DDBJ whole genome shotgun (WGS) entry which is preliminary data.</text>
</comment>
<reference evidence="1 2" key="1">
    <citation type="submission" date="2021-07" db="EMBL/GenBank/DDBJ databases">
        <title>Shewanella sp. nov, isolated from SCS.</title>
        <authorList>
            <person name="Cao W.R."/>
        </authorList>
    </citation>
    <scope>NUCLEOTIDE SEQUENCE [LARGE SCALE GENOMIC DNA]</scope>
    <source>
        <strain evidence="1 2">NR704-98</strain>
    </source>
</reference>
<dbReference type="EMBL" id="JAHZST010000006">
    <property type="protein sequence ID" value="MBW8184072.1"/>
    <property type="molecule type" value="Genomic_DNA"/>
</dbReference>
<sequence>MSKSKQKHTTHKWTITVLYHKIIKILPFFILPLQSNATLYRTGTDTSTLNFTISDSTSDYSPMATYITPTVICTEDDKLNSPIAKVRQDCSDIYFGDNLMQQSNDTVAITSLASHGLTASFFNPLPTDYPYNLPITNVATNEIYMVTLYCAAEIIGYSPLSCNAGWRPKPGQEGQPKSMKFFFLTESFDEVPQGNYTATTQFNTNDYAGDYLILRTNFNFNINVTKAASSTPTTKLFALKGNTLPIVFTTLNETSMYGHGSLEFCLQTDDYSNINLYVIGGGTYLHIAKYIGRLYLTKSESSASDGNTPSRITIAYYLRSQKLGLTGHNSLQSDCTNSNTEICLATVKTLNLSNLPDQDAPNGQTCKSFDISATTELFNPNSKLPGGYSGVFYVTLDKGT</sequence>
<organism evidence="1 2">
    <name type="scientific">Shewanella nanhaiensis</name>
    <dbReference type="NCBI Taxonomy" id="2864872"/>
    <lineage>
        <taxon>Bacteria</taxon>
        <taxon>Pseudomonadati</taxon>
        <taxon>Pseudomonadota</taxon>
        <taxon>Gammaproteobacteria</taxon>
        <taxon>Alteromonadales</taxon>
        <taxon>Shewanellaceae</taxon>
        <taxon>Shewanella</taxon>
    </lineage>
</organism>
<proteinExistence type="predicted"/>
<keyword evidence="2" id="KW-1185">Reference proteome</keyword>
<dbReference type="RefSeq" id="WP_220109618.1">
    <property type="nucleotide sequence ID" value="NZ_JAHZST010000006.1"/>
</dbReference>
<protein>
    <submittedName>
        <fullName evidence="1">Uncharacterized protein</fullName>
    </submittedName>
</protein>
<evidence type="ECO:0000313" key="1">
    <source>
        <dbReference type="EMBL" id="MBW8184072.1"/>
    </source>
</evidence>
<dbReference type="Proteomes" id="UP001195963">
    <property type="component" value="Unassembled WGS sequence"/>
</dbReference>
<gene>
    <name evidence="1" type="ORF">K0625_10335</name>
</gene>